<accession>A0AC60PRE1</accession>
<proteinExistence type="predicted"/>
<sequence>MVLARITWILETHRKLHPMQTGFRPNLSTQDSLALMHKDLTKNPANAKPRTMVAIDIKKAFDTIPHDTVIRAAERRGLHGRILNFIKAFLKDRQAVYGINYLRLTATQKEKLEVLNRSAMREITGLPNISPIKELHKAAQVNTIEEIAQEMKISQYNRLQKTWHGRIILEKLGRRTWCIPSNQPSQPPWEDEPVVSLKPIPMNQGEGHRKRRAAAAKKHLEDLGRLREQEDVEILYTDAARDNDGRTAVAWLAESSSKKESKLAPMTHSTKTAELLAIQLAIEAHVESTNKHLYVFTDSKEAVKECLHIGSKNNITRKIKNSAKTLRLKRRRLELSWIPGHMEIPGNEEANEAARARLQDDVPSQGLASSSVKEKPVTPDPEEQKEMERIARKQRLASLLPMDDCPIPPGVTRWERVCTRRLQTCTALTPTRSVKLAAYLLPASTLYGTVWASASKEKLPYTNCPRKPDPQTTENEQDRPKTGCGKSGDVRSSANGSATDVTPLSPRFPLRPSLQTRRASRKREARRRQHSTPAEQLPGATARFRREFVVVENPFDVTCAVCDRLWFAGGVSDENNRETGACALRQCIESADVS</sequence>
<organism evidence="1 2">
    <name type="scientific">Ixodes persulcatus</name>
    <name type="common">Taiga tick</name>
    <dbReference type="NCBI Taxonomy" id="34615"/>
    <lineage>
        <taxon>Eukaryota</taxon>
        <taxon>Metazoa</taxon>
        <taxon>Ecdysozoa</taxon>
        <taxon>Arthropoda</taxon>
        <taxon>Chelicerata</taxon>
        <taxon>Arachnida</taxon>
        <taxon>Acari</taxon>
        <taxon>Parasitiformes</taxon>
        <taxon>Ixodida</taxon>
        <taxon>Ixodoidea</taxon>
        <taxon>Ixodidae</taxon>
        <taxon>Ixodinae</taxon>
        <taxon>Ixodes</taxon>
    </lineage>
</organism>
<dbReference type="EMBL" id="JABSTQ010010088">
    <property type="protein sequence ID" value="KAG0423552.1"/>
    <property type="molecule type" value="Genomic_DNA"/>
</dbReference>
<name>A0AC60PRE1_IXOPE</name>
<dbReference type="Proteomes" id="UP000805193">
    <property type="component" value="Unassembled WGS sequence"/>
</dbReference>
<comment type="caution">
    <text evidence="1">The sequence shown here is derived from an EMBL/GenBank/DDBJ whole genome shotgun (WGS) entry which is preliminary data.</text>
</comment>
<reference evidence="1 2" key="1">
    <citation type="journal article" date="2020" name="Cell">
        <title>Large-Scale Comparative Analyses of Tick Genomes Elucidate Their Genetic Diversity and Vector Capacities.</title>
        <authorList>
            <consortium name="Tick Genome and Microbiome Consortium (TIGMIC)"/>
            <person name="Jia N."/>
            <person name="Wang J."/>
            <person name="Shi W."/>
            <person name="Du L."/>
            <person name="Sun Y."/>
            <person name="Zhan W."/>
            <person name="Jiang J.F."/>
            <person name="Wang Q."/>
            <person name="Zhang B."/>
            <person name="Ji P."/>
            <person name="Bell-Sakyi L."/>
            <person name="Cui X.M."/>
            <person name="Yuan T.T."/>
            <person name="Jiang B.G."/>
            <person name="Yang W.F."/>
            <person name="Lam T.T."/>
            <person name="Chang Q.C."/>
            <person name="Ding S.J."/>
            <person name="Wang X.J."/>
            <person name="Zhu J.G."/>
            <person name="Ruan X.D."/>
            <person name="Zhao L."/>
            <person name="Wei J.T."/>
            <person name="Ye R.Z."/>
            <person name="Que T.C."/>
            <person name="Du C.H."/>
            <person name="Zhou Y.H."/>
            <person name="Cheng J.X."/>
            <person name="Dai P.F."/>
            <person name="Guo W.B."/>
            <person name="Han X.H."/>
            <person name="Huang E.J."/>
            <person name="Li L.F."/>
            <person name="Wei W."/>
            <person name="Gao Y.C."/>
            <person name="Liu J.Z."/>
            <person name="Shao H.Z."/>
            <person name="Wang X."/>
            <person name="Wang C.C."/>
            <person name="Yang T.C."/>
            <person name="Huo Q.B."/>
            <person name="Li W."/>
            <person name="Chen H.Y."/>
            <person name="Chen S.E."/>
            <person name="Zhou L.G."/>
            <person name="Ni X.B."/>
            <person name="Tian J.H."/>
            <person name="Sheng Y."/>
            <person name="Liu T."/>
            <person name="Pan Y.S."/>
            <person name="Xia L.Y."/>
            <person name="Li J."/>
            <person name="Zhao F."/>
            <person name="Cao W.C."/>
        </authorList>
    </citation>
    <scope>NUCLEOTIDE SEQUENCE [LARGE SCALE GENOMIC DNA]</scope>
    <source>
        <strain evidence="1">Iper-2018</strain>
    </source>
</reference>
<evidence type="ECO:0000313" key="2">
    <source>
        <dbReference type="Proteomes" id="UP000805193"/>
    </source>
</evidence>
<gene>
    <name evidence="1" type="ORF">HPB47_000677</name>
</gene>
<evidence type="ECO:0000313" key="1">
    <source>
        <dbReference type="EMBL" id="KAG0423552.1"/>
    </source>
</evidence>
<keyword evidence="2" id="KW-1185">Reference proteome</keyword>
<protein>
    <submittedName>
        <fullName evidence="1">Uncharacterized protein</fullName>
    </submittedName>
</protein>